<evidence type="ECO:0000313" key="3">
    <source>
        <dbReference type="EMBL" id="KAL0447657.1"/>
    </source>
</evidence>
<reference evidence="3" key="1">
    <citation type="submission" date="2020-06" db="EMBL/GenBank/DDBJ databases">
        <authorList>
            <person name="Li T."/>
            <person name="Hu X."/>
            <person name="Zhang T."/>
            <person name="Song X."/>
            <person name="Zhang H."/>
            <person name="Dai N."/>
            <person name="Sheng W."/>
            <person name="Hou X."/>
            <person name="Wei L."/>
        </authorList>
    </citation>
    <scope>NUCLEOTIDE SEQUENCE</scope>
    <source>
        <strain evidence="3">KEN1</strain>
        <tissue evidence="3">Leaf</tissue>
    </source>
</reference>
<organism evidence="3">
    <name type="scientific">Sesamum latifolium</name>
    <dbReference type="NCBI Taxonomy" id="2727402"/>
    <lineage>
        <taxon>Eukaryota</taxon>
        <taxon>Viridiplantae</taxon>
        <taxon>Streptophyta</taxon>
        <taxon>Embryophyta</taxon>
        <taxon>Tracheophyta</taxon>
        <taxon>Spermatophyta</taxon>
        <taxon>Magnoliopsida</taxon>
        <taxon>eudicotyledons</taxon>
        <taxon>Gunneridae</taxon>
        <taxon>Pentapetalae</taxon>
        <taxon>asterids</taxon>
        <taxon>lamiids</taxon>
        <taxon>Lamiales</taxon>
        <taxon>Pedaliaceae</taxon>
        <taxon>Sesamum</taxon>
    </lineage>
</organism>
<gene>
    <name evidence="3" type="ORF">Slati_1893600</name>
</gene>
<reference evidence="3" key="2">
    <citation type="journal article" date="2024" name="Plant">
        <title>Genomic evolution and insights into agronomic trait innovations of Sesamum species.</title>
        <authorList>
            <person name="Miao H."/>
            <person name="Wang L."/>
            <person name="Qu L."/>
            <person name="Liu H."/>
            <person name="Sun Y."/>
            <person name="Le M."/>
            <person name="Wang Q."/>
            <person name="Wei S."/>
            <person name="Zheng Y."/>
            <person name="Lin W."/>
            <person name="Duan Y."/>
            <person name="Cao H."/>
            <person name="Xiong S."/>
            <person name="Wang X."/>
            <person name="Wei L."/>
            <person name="Li C."/>
            <person name="Ma Q."/>
            <person name="Ju M."/>
            <person name="Zhao R."/>
            <person name="Li G."/>
            <person name="Mu C."/>
            <person name="Tian Q."/>
            <person name="Mei H."/>
            <person name="Zhang T."/>
            <person name="Gao T."/>
            <person name="Zhang H."/>
        </authorList>
    </citation>
    <scope>NUCLEOTIDE SEQUENCE</scope>
    <source>
        <strain evidence="3">KEN1</strain>
    </source>
</reference>
<keyword evidence="1" id="KW-0732">Signal</keyword>
<dbReference type="Pfam" id="PF13966">
    <property type="entry name" value="zf-RVT"/>
    <property type="match status" value="1"/>
</dbReference>
<name>A0AAW2X0B7_9LAMI</name>
<accession>A0AAW2X0B7</accession>
<feature type="chain" id="PRO_5043464178" description="Reverse transcriptase zinc-binding domain-containing protein" evidence="1">
    <location>
        <begin position="18"/>
        <end position="220"/>
    </location>
</feature>
<dbReference type="InterPro" id="IPR026960">
    <property type="entry name" value="RVT-Znf"/>
</dbReference>
<dbReference type="EMBL" id="JACGWN010000006">
    <property type="protein sequence ID" value="KAL0447657.1"/>
    <property type="molecule type" value="Genomic_DNA"/>
</dbReference>
<sequence>MAGLFPFLYLALYLGSTRPPDSWHSMASGRRAVYLIMGHPWLPRPSTFQPLVAPVSLRGDTPVASLFTASKEWNETMIRAEFRRDDAKCILNIPLSATDRKDSIIWHFEEKGCFTVKTTYRLVCAMREEGSCSQLGRSWKFIWGSKAPPKVILFAWKCAMDALPTTVNLENFARLVWAISGLPWKALSCSVVDTEDWLRRVFWELDRREWDFFLCVCWGL</sequence>
<proteinExistence type="predicted"/>
<evidence type="ECO:0000256" key="1">
    <source>
        <dbReference type="SAM" id="SignalP"/>
    </source>
</evidence>
<evidence type="ECO:0000259" key="2">
    <source>
        <dbReference type="Pfam" id="PF13966"/>
    </source>
</evidence>
<feature type="domain" description="Reverse transcriptase zinc-binding" evidence="2">
    <location>
        <begin position="114"/>
        <end position="172"/>
    </location>
</feature>
<protein>
    <recommendedName>
        <fullName evidence="2">Reverse transcriptase zinc-binding domain-containing protein</fullName>
    </recommendedName>
</protein>
<dbReference type="AlphaFoldDB" id="A0AAW2X0B7"/>
<feature type="signal peptide" evidence="1">
    <location>
        <begin position="1"/>
        <end position="17"/>
    </location>
</feature>
<comment type="caution">
    <text evidence="3">The sequence shown here is derived from an EMBL/GenBank/DDBJ whole genome shotgun (WGS) entry which is preliminary data.</text>
</comment>